<evidence type="ECO:0000259" key="1">
    <source>
        <dbReference type="Pfam" id="PF19141"/>
    </source>
</evidence>
<dbReference type="Pfam" id="PF19141">
    <property type="entry name" value="DUF5824"/>
    <property type="match status" value="1"/>
</dbReference>
<proteinExistence type="predicted"/>
<feature type="domain" description="DUF5824" evidence="1">
    <location>
        <begin position="24"/>
        <end position="130"/>
    </location>
</feature>
<sequence length="170" mass="19046">MTKNKTRKIVLRYLPKRLSMKDKKKQSRMILKSRKLYKKGIYYTRKHVSSFNSKTSNHIKNARKIYNVEKIGATNELSKKTGCSKLALAKIIKKGQGAYFSSGSRPNQTGQSWGIARLASAITSGKAAAVDYNILEDGCKKGSKALKLAKMAQKKYGYGKKRVPKVNIVL</sequence>
<dbReference type="InterPro" id="IPR043862">
    <property type="entry name" value="DUF5824"/>
</dbReference>
<accession>A0A6C0D7R8</accession>
<dbReference type="EMBL" id="MN739548">
    <property type="protein sequence ID" value="QHT12571.1"/>
    <property type="molecule type" value="Genomic_DNA"/>
</dbReference>
<organism evidence="2">
    <name type="scientific">viral metagenome</name>
    <dbReference type="NCBI Taxonomy" id="1070528"/>
    <lineage>
        <taxon>unclassified sequences</taxon>
        <taxon>metagenomes</taxon>
        <taxon>organismal metagenomes</taxon>
    </lineage>
</organism>
<reference evidence="2" key="1">
    <citation type="journal article" date="2020" name="Nature">
        <title>Giant virus diversity and host interactions through global metagenomics.</title>
        <authorList>
            <person name="Schulz F."/>
            <person name="Roux S."/>
            <person name="Paez-Espino D."/>
            <person name="Jungbluth S."/>
            <person name="Walsh D.A."/>
            <person name="Denef V.J."/>
            <person name="McMahon K.D."/>
            <person name="Konstantinidis K.T."/>
            <person name="Eloe-Fadrosh E.A."/>
            <person name="Kyrpides N.C."/>
            <person name="Woyke T."/>
        </authorList>
    </citation>
    <scope>NUCLEOTIDE SEQUENCE</scope>
    <source>
        <strain evidence="2">GVMAG-M-3300023174-130</strain>
    </source>
</reference>
<name>A0A6C0D7R8_9ZZZZ</name>
<dbReference type="AlphaFoldDB" id="A0A6C0D7R8"/>
<evidence type="ECO:0000313" key="2">
    <source>
        <dbReference type="EMBL" id="QHT12571.1"/>
    </source>
</evidence>
<protein>
    <recommendedName>
        <fullName evidence="1">DUF5824 domain-containing protein</fullName>
    </recommendedName>
</protein>